<dbReference type="EMBL" id="JACMSC010000013">
    <property type="protein sequence ID" value="KAG6493575.1"/>
    <property type="molecule type" value="Genomic_DNA"/>
</dbReference>
<reference evidence="2 3" key="1">
    <citation type="submission" date="2020-08" db="EMBL/GenBank/DDBJ databases">
        <title>Plant Genome Project.</title>
        <authorList>
            <person name="Zhang R.-G."/>
        </authorList>
    </citation>
    <scope>NUCLEOTIDE SEQUENCE [LARGE SCALE GENOMIC DNA]</scope>
    <source>
        <tissue evidence="2">Rhizome</tissue>
    </source>
</reference>
<dbReference type="OrthoDB" id="779032at2759"/>
<evidence type="ECO:0000313" key="2">
    <source>
        <dbReference type="EMBL" id="KAG6493575.1"/>
    </source>
</evidence>
<evidence type="ECO:0000256" key="1">
    <source>
        <dbReference type="SAM" id="MobiDB-lite"/>
    </source>
</evidence>
<protein>
    <submittedName>
        <fullName evidence="2">Uncharacterized protein</fullName>
    </submittedName>
</protein>
<evidence type="ECO:0000313" key="3">
    <source>
        <dbReference type="Proteomes" id="UP000734854"/>
    </source>
</evidence>
<sequence length="235" mass="25137">MPKKRKAAKRKKTAVAIADLPAKDNGNHDGRVAPLPEEIKEHDGASTASSSSVSSSSPREHHCSRPAEEFSQSEPVACDGSTEGAVLVQNNIEEESSIVVKKATFSSTTESFPKSKDSIVEATKYQKEHEEFVDESAVPVEKIIVLAEEKRQVDEIALAEGQVKVVLLPDADETAKQLNEHHGDHCCGGRDETLPTPAVVALPPPVIVVSRTSWWSCCGLLDVFAGSGGSNELSA</sequence>
<feature type="compositionally biased region" description="Basic and acidic residues" evidence="1">
    <location>
        <begin position="58"/>
        <end position="68"/>
    </location>
</feature>
<keyword evidence="3" id="KW-1185">Reference proteome</keyword>
<feature type="region of interest" description="Disordered" evidence="1">
    <location>
        <begin position="1"/>
        <end position="78"/>
    </location>
</feature>
<name>A0A8J5FVB7_ZINOF</name>
<dbReference type="AlphaFoldDB" id="A0A8J5FVB7"/>
<organism evidence="2 3">
    <name type="scientific">Zingiber officinale</name>
    <name type="common">Ginger</name>
    <name type="synonym">Amomum zingiber</name>
    <dbReference type="NCBI Taxonomy" id="94328"/>
    <lineage>
        <taxon>Eukaryota</taxon>
        <taxon>Viridiplantae</taxon>
        <taxon>Streptophyta</taxon>
        <taxon>Embryophyta</taxon>
        <taxon>Tracheophyta</taxon>
        <taxon>Spermatophyta</taxon>
        <taxon>Magnoliopsida</taxon>
        <taxon>Liliopsida</taxon>
        <taxon>Zingiberales</taxon>
        <taxon>Zingiberaceae</taxon>
        <taxon>Zingiber</taxon>
    </lineage>
</organism>
<gene>
    <name evidence="2" type="ORF">ZIOFF_048567</name>
</gene>
<accession>A0A8J5FVB7</accession>
<dbReference type="Proteomes" id="UP000734854">
    <property type="component" value="Unassembled WGS sequence"/>
</dbReference>
<proteinExistence type="predicted"/>
<feature type="compositionally biased region" description="Basic residues" evidence="1">
    <location>
        <begin position="1"/>
        <end position="13"/>
    </location>
</feature>
<feature type="compositionally biased region" description="Low complexity" evidence="1">
    <location>
        <begin position="45"/>
        <end position="57"/>
    </location>
</feature>
<feature type="compositionally biased region" description="Basic and acidic residues" evidence="1">
    <location>
        <begin position="21"/>
        <end position="44"/>
    </location>
</feature>
<comment type="caution">
    <text evidence="2">The sequence shown here is derived from an EMBL/GenBank/DDBJ whole genome shotgun (WGS) entry which is preliminary data.</text>
</comment>